<dbReference type="Proteomes" id="UP000324800">
    <property type="component" value="Unassembled WGS sequence"/>
</dbReference>
<dbReference type="EMBL" id="SNRW01001234">
    <property type="protein sequence ID" value="KAA6397205.1"/>
    <property type="molecule type" value="Genomic_DNA"/>
</dbReference>
<name>A0A5J4WS14_9EUKA</name>
<dbReference type="AlphaFoldDB" id="A0A5J4WS14"/>
<accession>A0A5J4WS14</accession>
<comment type="caution">
    <text evidence="1">The sequence shown here is derived from an EMBL/GenBank/DDBJ whole genome shotgun (WGS) entry which is preliminary data.</text>
</comment>
<evidence type="ECO:0000313" key="2">
    <source>
        <dbReference type="Proteomes" id="UP000324800"/>
    </source>
</evidence>
<evidence type="ECO:0000313" key="1">
    <source>
        <dbReference type="EMBL" id="KAA6397205.1"/>
    </source>
</evidence>
<protein>
    <submittedName>
        <fullName evidence="1">Uncharacterized protein</fullName>
    </submittedName>
</protein>
<reference evidence="1 2" key="1">
    <citation type="submission" date="2019-03" db="EMBL/GenBank/DDBJ databases">
        <title>Single cell metagenomics reveals metabolic interactions within the superorganism composed of flagellate Streblomastix strix and complex community of Bacteroidetes bacteria on its surface.</title>
        <authorList>
            <person name="Treitli S.C."/>
            <person name="Kolisko M."/>
            <person name="Husnik F."/>
            <person name="Keeling P."/>
            <person name="Hampl V."/>
        </authorList>
    </citation>
    <scope>NUCLEOTIDE SEQUENCE [LARGE SCALE GENOMIC DNA]</scope>
    <source>
        <strain evidence="1">ST1C</strain>
    </source>
</reference>
<gene>
    <name evidence="1" type="ORF">EZS28_007267</name>
</gene>
<organism evidence="1 2">
    <name type="scientific">Streblomastix strix</name>
    <dbReference type="NCBI Taxonomy" id="222440"/>
    <lineage>
        <taxon>Eukaryota</taxon>
        <taxon>Metamonada</taxon>
        <taxon>Preaxostyla</taxon>
        <taxon>Oxymonadida</taxon>
        <taxon>Streblomastigidae</taxon>
        <taxon>Streblomastix</taxon>
    </lineage>
</organism>
<proteinExistence type="predicted"/>
<sequence>MYGDILWVISNDVTLNCEYYYQEEKDLADYQDELEESVVQVKFKDFINNAYADGDQSYSCDCDYQKQELVGDGEDDEDDEEGVTDDIRKIIINGEKKKQIKMIQQQQDYDEDEETNDVKEELIQELVNMEVMENAYELVVNDYELKENVCELKENDVF</sequence>